<comment type="subcellular location">
    <subcellularLocation>
        <location evidence="2">Secreted</location>
    </subcellularLocation>
</comment>
<dbReference type="PANTHER" id="PTHR45713">
    <property type="entry name" value="FTP DOMAIN-CONTAINING PROTEIN"/>
    <property type="match status" value="1"/>
</dbReference>
<evidence type="ECO:0000256" key="9">
    <source>
        <dbReference type="ARBA" id="ARBA00023157"/>
    </source>
</evidence>
<name>A0A8C4SS77_ERPCA</name>
<sequence length="175" mass="18841">MILASLSLLSGLLLLSQAQMNCPAVQNVAVSGTATQSSMYSFYYASNAIDGNRNSQFALGSCACTDATSNPWWRVDLLQTYKVSMVVITNRGDCCPERINGAEIRIGNSLENDGNSNPRCATITSIPAGISTSYNCNGMEGRYVNVVIPGKTQYLTLCEVEVFAVPVQNPCYSEI</sequence>
<accession>A0A8C4SS77</accession>
<evidence type="ECO:0000256" key="8">
    <source>
        <dbReference type="ARBA" id="ARBA00022837"/>
    </source>
</evidence>
<comment type="similarity">
    <text evidence="3">Belongs to the fucolectin family.</text>
</comment>
<reference evidence="12" key="3">
    <citation type="submission" date="2025-09" db="UniProtKB">
        <authorList>
            <consortium name="Ensembl"/>
        </authorList>
    </citation>
    <scope>IDENTIFICATION</scope>
</reference>
<evidence type="ECO:0000256" key="7">
    <source>
        <dbReference type="ARBA" id="ARBA00022734"/>
    </source>
</evidence>
<dbReference type="Pfam" id="PF22633">
    <property type="entry name" value="F5_F8_type_C_2"/>
    <property type="match status" value="1"/>
</dbReference>
<keyword evidence="5" id="KW-0964">Secreted</keyword>
<dbReference type="AlphaFoldDB" id="A0A8C4SS77"/>
<organism evidence="12 13">
    <name type="scientific">Erpetoichthys calabaricus</name>
    <name type="common">Rope fish</name>
    <name type="synonym">Calamoichthys calabaricus</name>
    <dbReference type="NCBI Taxonomy" id="27687"/>
    <lineage>
        <taxon>Eukaryota</taxon>
        <taxon>Metazoa</taxon>
        <taxon>Chordata</taxon>
        <taxon>Craniata</taxon>
        <taxon>Vertebrata</taxon>
        <taxon>Euteleostomi</taxon>
        <taxon>Actinopterygii</taxon>
        <taxon>Polypteriformes</taxon>
        <taxon>Polypteridae</taxon>
        <taxon>Erpetoichthys</taxon>
    </lineage>
</organism>
<feature type="domain" description="Fucolectin tachylectin-4 pentraxin-1" evidence="11">
    <location>
        <begin position="25"/>
        <end position="168"/>
    </location>
</feature>
<evidence type="ECO:0000256" key="3">
    <source>
        <dbReference type="ARBA" id="ARBA00010147"/>
    </source>
</evidence>
<evidence type="ECO:0000256" key="10">
    <source>
        <dbReference type="SAM" id="SignalP"/>
    </source>
</evidence>
<dbReference type="InterPro" id="IPR008979">
    <property type="entry name" value="Galactose-bd-like_sf"/>
</dbReference>
<comment type="subunit">
    <text evidence="4">Homotrimer.</text>
</comment>
<keyword evidence="13" id="KW-1185">Reference proteome</keyword>
<dbReference type="GO" id="GO:0046872">
    <property type="term" value="F:metal ion binding"/>
    <property type="evidence" value="ECO:0007669"/>
    <property type="project" value="UniProtKB-KW"/>
</dbReference>
<evidence type="ECO:0000256" key="6">
    <source>
        <dbReference type="ARBA" id="ARBA00022723"/>
    </source>
</evidence>
<keyword evidence="6" id="KW-0479">Metal-binding</keyword>
<evidence type="ECO:0000259" key="11">
    <source>
        <dbReference type="SMART" id="SM00607"/>
    </source>
</evidence>
<reference evidence="12" key="2">
    <citation type="submission" date="2025-08" db="UniProtKB">
        <authorList>
            <consortium name="Ensembl"/>
        </authorList>
    </citation>
    <scope>IDENTIFICATION</scope>
</reference>
<dbReference type="GO" id="GO:0042806">
    <property type="term" value="F:fucose binding"/>
    <property type="evidence" value="ECO:0007669"/>
    <property type="project" value="UniProtKB-ARBA"/>
</dbReference>
<proteinExistence type="inferred from homology"/>
<dbReference type="PANTHER" id="PTHR45713:SF8">
    <property type="entry name" value="SI:CH211-215K15.4"/>
    <property type="match status" value="1"/>
</dbReference>
<keyword evidence="9" id="KW-1015">Disulfide bond</keyword>
<dbReference type="Proteomes" id="UP000694620">
    <property type="component" value="Chromosome 13"/>
</dbReference>
<comment type="function">
    <text evidence="1">Acts as a defensive agent. Recognizes blood group fucosylated oligosaccharides including A, B, H and Lewis B-type antigens. Does not recognize Lewis A antigen and has low affinity for monovalent haptens.</text>
</comment>
<dbReference type="GO" id="GO:0005576">
    <property type="term" value="C:extracellular region"/>
    <property type="evidence" value="ECO:0007669"/>
    <property type="project" value="UniProtKB-SubCell"/>
</dbReference>
<dbReference type="GO" id="GO:0001868">
    <property type="term" value="P:regulation of complement activation, lectin pathway"/>
    <property type="evidence" value="ECO:0007669"/>
    <property type="project" value="UniProtKB-ARBA"/>
</dbReference>
<dbReference type="Gene3D" id="2.60.120.260">
    <property type="entry name" value="Galactose-binding domain-like"/>
    <property type="match status" value="1"/>
</dbReference>
<feature type="chain" id="PRO_5034061046" evidence="10">
    <location>
        <begin position="19"/>
        <end position="175"/>
    </location>
</feature>
<dbReference type="GeneTree" id="ENSGT01060000248575"/>
<feature type="signal peptide" evidence="10">
    <location>
        <begin position="1"/>
        <end position="18"/>
    </location>
</feature>
<evidence type="ECO:0000256" key="2">
    <source>
        <dbReference type="ARBA" id="ARBA00004613"/>
    </source>
</evidence>
<keyword evidence="8" id="KW-0106">Calcium</keyword>
<keyword evidence="10" id="KW-0732">Signal</keyword>
<evidence type="ECO:0000256" key="4">
    <source>
        <dbReference type="ARBA" id="ARBA00011233"/>
    </source>
</evidence>
<dbReference type="Ensembl" id="ENSECRT00000021237.1">
    <property type="protein sequence ID" value="ENSECRP00000020785.1"/>
    <property type="gene ID" value="ENSECRG00000013992.1"/>
</dbReference>
<dbReference type="SMART" id="SM00607">
    <property type="entry name" value="FTP"/>
    <property type="match status" value="1"/>
</dbReference>
<dbReference type="GO" id="GO:0010185">
    <property type="term" value="P:regulation of cellular defense response"/>
    <property type="evidence" value="ECO:0007669"/>
    <property type="project" value="UniProtKB-ARBA"/>
</dbReference>
<evidence type="ECO:0000256" key="5">
    <source>
        <dbReference type="ARBA" id="ARBA00022525"/>
    </source>
</evidence>
<evidence type="ECO:0000256" key="1">
    <source>
        <dbReference type="ARBA" id="ARBA00002219"/>
    </source>
</evidence>
<evidence type="ECO:0000313" key="12">
    <source>
        <dbReference type="Ensembl" id="ENSECRP00000020785.1"/>
    </source>
</evidence>
<dbReference type="InterPro" id="IPR051941">
    <property type="entry name" value="BG_Antigen-Binding_Lectin"/>
</dbReference>
<reference evidence="12" key="1">
    <citation type="submission" date="2021-06" db="EMBL/GenBank/DDBJ databases">
        <authorList>
            <consortium name="Wellcome Sanger Institute Data Sharing"/>
        </authorList>
    </citation>
    <scope>NUCLEOTIDE SEQUENCE [LARGE SCALE GENOMIC DNA]</scope>
</reference>
<dbReference type="SUPFAM" id="SSF49785">
    <property type="entry name" value="Galactose-binding domain-like"/>
    <property type="match status" value="1"/>
</dbReference>
<keyword evidence="7" id="KW-0430">Lectin</keyword>
<dbReference type="InterPro" id="IPR006585">
    <property type="entry name" value="FTP1"/>
</dbReference>
<protein>
    <submittedName>
        <fullName evidence="12">Si:ch211-215k15.4</fullName>
    </submittedName>
</protein>
<evidence type="ECO:0000313" key="13">
    <source>
        <dbReference type="Proteomes" id="UP000694620"/>
    </source>
</evidence>